<dbReference type="EMBL" id="GL877405">
    <property type="protein sequence ID" value="ELA48324.1"/>
    <property type="molecule type" value="Genomic_DNA"/>
</dbReference>
<gene>
    <name evidence="2" type="ORF">VCUG_00160</name>
</gene>
<dbReference type="HOGENOM" id="CLU_047996_0_0_1"/>
<dbReference type="AlphaFoldDB" id="L2GXG1"/>
<keyword evidence="3" id="KW-1185">Reference proteome</keyword>
<dbReference type="VEuPathDB" id="MicrosporidiaDB:VCUG_00160"/>
<reference evidence="3" key="1">
    <citation type="submission" date="2011-03" db="EMBL/GenBank/DDBJ databases">
        <title>The genome sequence of Vavraia culicis strain floridensis.</title>
        <authorList>
            <consortium name="The Broad Institute Genome Sequencing Platform"/>
            <person name="Cuomo C."/>
            <person name="Becnel J."/>
            <person name="Sanscrainte N."/>
            <person name="Young S.K."/>
            <person name="Zeng Q."/>
            <person name="Gargeya S."/>
            <person name="Fitzgerald M."/>
            <person name="Haas B."/>
            <person name="Abouelleil A."/>
            <person name="Alvarado L."/>
            <person name="Arachchi H.M."/>
            <person name="Berlin A."/>
            <person name="Chapman S.B."/>
            <person name="Gearin G."/>
            <person name="Goldberg J."/>
            <person name="Griggs A."/>
            <person name="Gujja S."/>
            <person name="Hansen M."/>
            <person name="Heiman D."/>
            <person name="Howarth C."/>
            <person name="Larimer J."/>
            <person name="Lui A."/>
            <person name="MacDonald P.J.P."/>
            <person name="McCowen C."/>
            <person name="Montmayeur A."/>
            <person name="Murphy C."/>
            <person name="Neiman D."/>
            <person name="Pearson M."/>
            <person name="Priest M."/>
            <person name="Roberts A."/>
            <person name="Saif S."/>
            <person name="Shea T."/>
            <person name="Sisk P."/>
            <person name="Stolte C."/>
            <person name="Sykes S."/>
            <person name="Wortman J."/>
            <person name="Nusbaum C."/>
            <person name="Birren B."/>
        </authorList>
    </citation>
    <scope>NUCLEOTIDE SEQUENCE [LARGE SCALE GENOMIC DNA]</scope>
    <source>
        <strain evidence="3">floridensis</strain>
    </source>
</reference>
<sequence length="501" mass="59157">MPYKMGHSCFHNLVAVKNVFVTNFVAKRKLVIKRQKTELGYCTPDMSLITPILEEYKLAEEKVGWVLSFLDHVTTISRRTAELYFRCTQIPRNTRWQDVSIINIVEMMDKSRNSFDELTRMYEITVVVECKAILKKLQDKISELNGLEDRFNKALQKYLDDLMVCKQNHLEAWSSGIVDTWLTEKELRKALKKYLDENEAWNENLKKEVAVYDKELINISEKYHEIITTSLNIQRNHYKSLLMCGEEVLIDEQRFKKDCFFDFPENEDCSMNNREEKNETKFEDAYEAIVNDMRSRNPEITRDINVRKYGIFRVRRNYDIKHALVIVTETQFVHAYDLDSIVLYLELSDDQKALLKKLGDYNRGISFFFGRNEFLNTTEEKQLVFFSEHVFNHFNVSRGILKGFPITIKDKLIKLDKDKRELIITGRKSPMLKNLFVSNTIKIKSFVLRDAYELFFSFCKTAEKKGVEVKEEENDETMPDGSKIISYKEDENPWIGEEEQT</sequence>
<dbReference type="GeneID" id="19878051"/>
<evidence type="ECO:0000256" key="1">
    <source>
        <dbReference type="SAM" id="Coils"/>
    </source>
</evidence>
<dbReference type="InterPro" id="IPR031505">
    <property type="entry name" value="DUF5098"/>
</dbReference>
<feature type="coiled-coil region" evidence="1">
    <location>
        <begin position="130"/>
        <end position="157"/>
    </location>
</feature>
<proteinExistence type="predicted"/>
<feature type="coiled-coil region" evidence="1">
    <location>
        <begin position="184"/>
        <end position="222"/>
    </location>
</feature>
<protein>
    <submittedName>
        <fullName evidence="2">Uncharacterized protein</fullName>
    </submittedName>
</protein>
<keyword evidence="1" id="KW-0175">Coiled coil</keyword>
<dbReference type="OMA" id="IPRNTRW"/>
<accession>L2GXG1</accession>
<evidence type="ECO:0000313" key="2">
    <source>
        <dbReference type="EMBL" id="ELA48324.1"/>
    </source>
</evidence>
<organism evidence="2 3">
    <name type="scientific">Vavraia culicis (isolate floridensis)</name>
    <name type="common">Microsporidian parasite</name>
    <dbReference type="NCBI Taxonomy" id="948595"/>
    <lineage>
        <taxon>Eukaryota</taxon>
        <taxon>Fungi</taxon>
        <taxon>Fungi incertae sedis</taxon>
        <taxon>Microsporidia</taxon>
        <taxon>Pleistophoridae</taxon>
        <taxon>Vavraia</taxon>
    </lineage>
</organism>
<dbReference type="InParanoid" id="L2GXG1"/>
<name>L2GXG1_VAVCU</name>
<evidence type="ECO:0000313" key="3">
    <source>
        <dbReference type="Proteomes" id="UP000011081"/>
    </source>
</evidence>
<dbReference type="RefSeq" id="XP_008073181.1">
    <property type="nucleotide sequence ID" value="XM_008074990.1"/>
</dbReference>
<dbReference type="OrthoDB" id="2193759at2759"/>
<dbReference type="Pfam" id="PF17023">
    <property type="entry name" value="DUF5098"/>
    <property type="match status" value="1"/>
</dbReference>
<dbReference type="Proteomes" id="UP000011081">
    <property type="component" value="Unassembled WGS sequence"/>
</dbReference>